<comment type="catalytic activity">
    <reaction evidence="4">
        <text>holo-[ACP] + malonyl-CoA = malonyl-[ACP] + CoA</text>
        <dbReference type="Rhea" id="RHEA:41792"/>
        <dbReference type="Rhea" id="RHEA-COMP:9623"/>
        <dbReference type="Rhea" id="RHEA-COMP:9685"/>
        <dbReference type="ChEBI" id="CHEBI:57287"/>
        <dbReference type="ChEBI" id="CHEBI:57384"/>
        <dbReference type="ChEBI" id="CHEBI:64479"/>
        <dbReference type="ChEBI" id="CHEBI:78449"/>
        <dbReference type="EC" id="2.3.1.39"/>
    </reaction>
</comment>
<dbReference type="SUPFAM" id="SSF52151">
    <property type="entry name" value="FabD/lysophospholipase-like"/>
    <property type="match status" value="1"/>
</dbReference>
<evidence type="ECO:0000313" key="6">
    <source>
        <dbReference type="Proteomes" id="UP000190951"/>
    </source>
</evidence>
<evidence type="ECO:0000256" key="4">
    <source>
        <dbReference type="ARBA" id="ARBA00048462"/>
    </source>
</evidence>
<dbReference type="AlphaFoldDB" id="A0A1S8MHW2"/>
<dbReference type="Pfam" id="PF00698">
    <property type="entry name" value="Acyl_transf_1"/>
    <property type="match status" value="1"/>
</dbReference>
<keyword evidence="3" id="KW-0012">Acyltransferase</keyword>
<dbReference type="InterPro" id="IPR016036">
    <property type="entry name" value="Malonyl_transacylase_ACP-bd"/>
</dbReference>
<organism evidence="5 6">
    <name type="scientific">Clostridium felsineum</name>
    <dbReference type="NCBI Taxonomy" id="36839"/>
    <lineage>
        <taxon>Bacteria</taxon>
        <taxon>Bacillati</taxon>
        <taxon>Bacillota</taxon>
        <taxon>Clostridia</taxon>
        <taxon>Eubacteriales</taxon>
        <taxon>Clostridiaceae</taxon>
        <taxon>Clostridium</taxon>
    </lineage>
</organism>
<evidence type="ECO:0000256" key="2">
    <source>
        <dbReference type="ARBA" id="ARBA00022679"/>
    </source>
</evidence>
<proteinExistence type="predicted"/>
<dbReference type="Gene3D" id="3.30.70.250">
    <property type="entry name" value="Malonyl-CoA ACP transacylase, ACP-binding"/>
    <property type="match status" value="1"/>
</dbReference>
<dbReference type="Proteomes" id="UP000190951">
    <property type="component" value="Chromosome"/>
</dbReference>
<evidence type="ECO:0000256" key="1">
    <source>
        <dbReference type="ARBA" id="ARBA00013258"/>
    </source>
</evidence>
<dbReference type="InterPro" id="IPR050858">
    <property type="entry name" value="Mal-CoA-ACP_Trans/PKS_FabD"/>
</dbReference>
<dbReference type="SUPFAM" id="SSF55048">
    <property type="entry name" value="Probable ACP-binding domain of malonyl-CoA ACP transacylase"/>
    <property type="match status" value="1"/>
</dbReference>
<evidence type="ECO:0000256" key="3">
    <source>
        <dbReference type="ARBA" id="ARBA00023315"/>
    </source>
</evidence>
<dbReference type="EMBL" id="CP096983">
    <property type="protein sequence ID" value="URZ12193.1"/>
    <property type="molecule type" value="Genomic_DNA"/>
</dbReference>
<protein>
    <recommendedName>
        <fullName evidence="1">[acyl-carrier-protein] S-malonyltransferase</fullName>
        <ecNumber evidence="1">2.3.1.39</ecNumber>
    </recommendedName>
</protein>
<dbReference type="NCBIfam" id="TIGR00128">
    <property type="entry name" value="fabD"/>
    <property type="match status" value="1"/>
</dbReference>
<keyword evidence="2" id="KW-0808">Transferase</keyword>
<gene>
    <name evidence="5" type="ORF">CROST_029100</name>
</gene>
<dbReference type="Gene3D" id="3.40.366.10">
    <property type="entry name" value="Malonyl-Coenzyme A Acyl Carrier Protein, domain 2"/>
    <property type="match status" value="1"/>
</dbReference>
<dbReference type="GO" id="GO:0005829">
    <property type="term" value="C:cytosol"/>
    <property type="evidence" value="ECO:0007669"/>
    <property type="project" value="TreeGrafter"/>
</dbReference>
<dbReference type="STRING" id="84029.CROST_19100"/>
<dbReference type="InterPro" id="IPR014043">
    <property type="entry name" value="Acyl_transferase_dom"/>
</dbReference>
<evidence type="ECO:0000313" key="5">
    <source>
        <dbReference type="EMBL" id="URZ12193.1"/>
    </source>
</evidence>
<dbReference type="EC" id="2.3.1.39" evidence="1"/>
<dbReference type="InterPro" id="IPR001227">
    <property type="entry name" value="Ac_transferase_dom_sf"/>
</dbReference>
<dbReference type="InterPro" id="IPR016035">
    <property type="entry name" value="Acyl_Trfase/lysoPLipase"/>
</dbReference>
<keyword evidence="6" id="KW-1185">Reference proteome</keyword>
<dbReference type="KEGG" id="crw:CROST_029100"/>
<dbReference type="GO" id="GO:0004314">
    <property type="term" value="F:[acyl-carrier-protein] S-malonyltransferase activity"/>
    <property type="evidence" value="ECO:0007669"/>
    <property type="project" value="UniProtKB-EC"/>
</dbReference>
<name>A0A1S8MHW2_9CLOT</name>
<dbReference type="PANTHER" id="PTHR42681">
    <property type="entry name" value="MALONYL-COA-ACYL CARRIER PROTEIN TRANSACYLASE, MITOCHONDRIAL"/>
    <property type="match status" value="1"/>
</dbReference>
<accession>A0A1S8MHW2</accession>
<dbReference type="PANTHER" id="PTHR42681:SF1">
    <property type="entry name" value="MALONYL-COA-ACYL CARRIER PROTEIN TRANSACYLASE, MITOCHONDRIAL"/>
    <property type="match status" value="1"/>
</dbReference>
<reference evidence="5 6" key="1">
    <citation type="submission" date="2022-04" db="EMBL/GenBank/DDBJ databases">
        <title>Genome sequence of C. roseum typestrain.</title>
        <authorList>
            <person name="Poehlein A."/>
            <person name="Schoch T."/>
            <person name="Duerre P."/>
            <person name="Daniel R."/>
        </authorList>
    </citation>
    <scope>NUCLEOTIDE SEQUENCE [LARGE SCALE GENOMIC DNA]</scope>
    <source>
        <strain evidence="5 6">DSM 7320</strain>
    </source>
</reference>
<dbReference type="RefSeq" id="WP_077831987.1">
    <property type="nucleotide sequence ID" value="NZ_CP096983.1"/>
</dbReference>
<dbReference type="SMART" id="SM00827">
    <property type="entry name" value="PKS_AT"/>
    <property type="match status" value="1"/>
</dbReference>
<sequence>MNKIGAVFSGQGSQYVGMGKELCENFSVAKETFQEANEKLKFDLMKLCFEGDENELKRPENCQPAVLTLSTAFYRVFSNEFGIKPRIFAGHSLGEYSALTCEGSVSFSDALAMVKKRGELIGKAATTTDGTMAAIIDINSDIIEDYCNERKNDSGILSVSNYNTEKQTVISGNVGLVDEAAKYFENIGATVKRLNVTGGFHSLLLSDAAVKFKSFLEDYEFLDPKQEVISNTNGLPYKNGKDIKEKLVKQIVQPVKWVDTMNYFLRTRIDTVIEFGPKKTLRNFFRSLDQKLSTFSYDDPENFNEVRKQLKDASIIAEQYRDFIQRCISIIACTKNNAINEDMYKKNVIDTCEEIRSIEKSIITYDSNTLELCRRVLQLTQTALDTKMIPQIEREERFKELIVKSGNYELESMIDRFCRVL</sequence>
<dbReference type="GO" id="GO:0006633">
    <property type="term" value="P:fatty acid biosynthetic process"/>
    <property type="evidence" value="ECO:0007669"/>
    <property type="project" value="TreeGrafter"/>
</dbReference>
<dbReference type="InterPro" id="IPR004410">
    <property type="entry name" value="Malonyl_CoA-ACP_transAc_FabD"/>
</dbReference>